<proteinExistence type="predicted"/>
<gene>
    <name evidence="2" type="ORF">GCM10022254_50560</name>
</gene>
<comment type="caution">
    <text evidence="2">The sequence shown here is derived from an EMBL/GenBank/DDBJ whole genome shotgun (WGS) entry which is preliminary data.</text>
</comment>
<feature type="compositionally biased region" description="Basic residues" evidence="1">
    <location>
        <begin position="55"/>
        <end position="64"/>
    </location>
</feature>
<sequence>MAKPEVLIGFADDLAAKSPRLTTRVRGQLVTIHSVLDRATVRKPRRTRAADPARRPGRLAHRNY</sequence>
<keyword evidence="3" id="KW-1185">Reference proteome</keyword>
<organism evidence="2 3">
    <name type="scientific">Actinomadura meridiana</name>
    <dbReference type="NCBI Taxonomy" id="559626"/>
    <lineage>
        <taxon>Bacteria</taxon>
        <taxon>Bacillati</taxon>
        <taxon>Actinomycetota</taxon>
        <taxon>Actinomycetes</taxon>
        <taxon>Streptosporangiales</taxon>
        <taxon>Thermomonosporaceae</taxon>
        <taxon>Actinomadura</taxon>
    </lineage>
</organism>
<dbReference type="EMBL" id="BAABAS010000019">
    <property type="protein sequence ID" value="GAA4237695.1"/>
    <property type="molecule type" value="Genomic_DNA"/>
</dbReference>
<evidence type="ECO:0000313" key="3">
    <source>
        <dbReference type="Proteomes" id="UP001501710"/>
    </source>
</evidence>
<reference evidence="3" key="1">
    <citation type="journal article" date="2019" name="Int. J. Syst. Evol. Microbiol.">
        <title>The Global Catalogue of Microorganisms (GCM) 10K type strain sequencing project: providing services to taxonomists for standard genome sequencing and annotation.</title>
        <authorList>
            <consortium name="The Broad Institute Genomics Platform"/>
            <consortium name="The Broad Institute Genome Sequencing Center for Infectious Disease"/>
            <person name="Wu L."/>
            <person name="Ma J."/>
        </authorList>
    </citation>
    <scope>NUCLEOTIDE SEQUENCE [LARGE SCALE GENOMIC DNA]</scope>
    <source>
        <strain evidence="3">JCM 17440</strain>
    </source>
</reference>
<evidence type="ECO:0000313" key="2">
    <source>
        <dbReference type="EMBL" id="GAA4237695.1"/>
    </source>
</evidence>
<protein>
    <submittedName>
        <fullName evidence="2">Uncharacterized protein</fullName>
    </submittedName>
</protein>
<evidence type="ECO:0000256" key="1">
    <source>
        <dbReference type="SAM" id="MobiDB-lite"/>
    </source>
</evidence>
<feature type="region of interest" description="Disordered" evidence="1">
    <location>
        <begin position="42"/>
        <end position="64"/>
    </location>
</feature>
<accession>A0ABP8CCZ8</accession>
<dbReference type="RefSeq" id="WP_344900832.1">
    <property type="nucleotide sequence ID" value="NZ_BAABAS010000019.1"/>
</dbReference>
<dbReference type="Proteomes" id="UP001501710">
    <property type="component" value="Unassembled WGS sequence"/>
</dbReference>
<name>A0ABP8CCZ8_9ACTN</name>